<keyword evidence="2" id="KW-1185">Reference proteome</keyword>
<dbReference type="Proteomes" id="UP000694388">
    <property type="component" value="Unplaced"/>
</dbReference>
<dbReference type="Pfam" id="PF13911">
    <property type="entry name" value="AhpC-TSA_2"/>
    <property type="match status" value="1"/>
</dbReference>
<accession>A0A8C4QXY2</accession>
<evidence type="ECO:0000313" key="1">
    <source>
        <dbReference type="Ensembl" id="ENSEBUP00000021991.1"/>
    </source>
</evidence>
<dbReference type="InterPro" id="IPR032801">
    <property type="entry name" value="PXL2A/B/C"/>
</dbReference>
<reference evidence="1" key="2">
    <citation type="submission" date="2025-09" db="UniProtKB">
        <authorList>
            <consortium name="Ensembl"/>
        </authorList>
    </citation>
    <scope>IDENTIFICATION</scope>
</reference>
<reference evidence="1" key="1">
    <citation type="submission" date="2025-08" db="UniProtKB">
        <authorList>
            <consortium name="Ensembl"/>
        </authorList>
    </citation>
    <scope>IDENTIFICATION</scope>
</reference>
<organism evidence="1 2">
    <name type="scientific">Eptatretus burgeri</name>
    <name type="common">Inshore hagfish</name>
    <dbReference type="NCBI Taxonomy" id="7764"/>
    <lineage>
        <taxon>Eukaryota</taxon>
        <taxon>Metazoa</taxon>
        <taxon>Chordata</taxon>
        <taxon>Craniata</taxon>
        <taxon>Vertebrata</taxon>
        <taxon>Cyclostomata</taxon>
        <taxon>Myxini</taxon>
        <taxon>Myxiniformes</taxon>
        <taxon>Myxinidae</taxon>
        <taxon>Eptatretinae</taxon>
        <taxon>Eptatretus</taxon>
    </lineage>
</organism>
<protein>
    <submittedName>
        <fullName evidence="1">Uncharacterized protein</fullName>
    </submittedName>
</protein>
<proteinExistence type="predicted"/>
<dbReference type="Ensembl" id="ENSEBUT00000022567.1">
    <property type="protein sequence ID" value="ENSEBUP00000021991.1"/>
    <property type="gene ID" value="ENSEBUG00000013568.1"/>
</dbReference>
<name>A0A8C4QXY2_EPTBU</name>
<sequence>QLFILNSRCVPCLRKHASAELWKKQCTVVMVEAADLSTLVPELSQAGVGLHAIVHEELDSEVSNFLHYFHGEVYLDKEHHFCGPKEHWRSLTGQLWPDFWVGFGRTLYAGIKGNHHERAFIAYADDICVCINHLGDVAWMMQSLDLFSEVSSAKINWTKTEAPWLEPSTEPILLIPYPPPPIFFFNLYKYSLEERWE</sequence>
<dbReference type="AlphaFoldDB" id="A0A8C4QXY2"/>
<evidence type="ECO:0000313" key="2">
    <source>
        <dbReference type="Proteomes" id="UP000694388"/>
    </source>
</evidence>